<organism evidence="2 3">
    <name type="scientific">Alligator mississippiensis</name>
    <name type="common">American alligator</name>
    <dbReference type="NCBI Taxonomy" id="8496"/>
    <lineage>
        <taxon>Eukaryota</taxon>
        <taxon>Metazoa</taxon>
        <taxon>Chordata</taxon>
        <taxon>Craniata</taxon>
        <taxon>Vertebrata</taxon>
        <taxon>Euteleostomi</taxon>
        <taxon>Archelosauria</taxon>
        <taxon>Archosauria</taxon>
        <taxon>Crocodylia</taxon>
        <taxon>Alligatoridae</taxon>
        <taxon>Alligatorinae</taxon>
        <taxon>Alligator</taxon>
    </lineage>
</organism>
<accession>A0A151NY02</accession>
<reference evidence="2 3" key="1">
    <citation type="journal article" date="2012" name="Genome Biol.">
        <title>Sequencing three crocodilian genomes to illuminate the evolution of archosaurs and amniotes.</title>
        <authorList>
            <person name="St John J.A."/>
            <person name="Braun E.L."/>
            <person name="Isberg S.R."/>
            <person name="Miles L.G."/>
            <person name="Chong A.Y."/>
            <person name="Gongora J."/>
            <person name="Dalzell P."/>
            <person name="Moran C."/>
            <person name="Bed'hom B."/>
            <person name="Abzhanov A."/>
            <person name="Burgess S.C."/>
            <person name="Cooksey A.M."/>
            <person name="Castoe T.A."/>
            <person name="Crawford N.G."/>
            <person name="Densmore L.D."/>
            <person name="Drew J.C."/>
            <person name="Edwards S.V."/>
            <person name="Faircloth B.C."/>
            <person name="Fujita M.K."/>
            <person name="Greenwold M.J."/>
            <person name="Hoffmann F.G."/>
            <person name="Howard J.M."/>
            <person name="Iguchi T."/>
            <person name="Janes D.E."/>
            <person name="Khan S.Y."/>
            <person name="Kohno S."/>
            <person name="de Koning A.J."/>
            <person name="Lance S.L."/>
            <person name="McCarthy F.M."/>
            <person name="McCormack J.E."/>
            <person name="Merchant M.E."/>
            <person name="Peterson D.G."/>
            <person name="Pollock D.D."/>
            <person name="Pourmand N."/>
            <person name="Raney B.J."/>
            <person name="Roessler K.A."/>
            <person name="Sanford J.R."/>
            <person name="Sawyer R.H."/>
            <person name="Schmidt C.J."/>
            <person name="Triplett E.W."/>
            <person name="Tuberville T.D."/>
            <person name="Venegas-Anaya M."/>
            <person name="Howard J.T."/>
            <person name="Jarvis E.D."/>
            <person name="Guillette L.J.Jr."/>
            <person name="Glenn T.C."/>
            <person name="Green R.E."/>
            <person name="Ray D.A."/>
        </authorList>
    </citation>
    <scope>NUCLEOTIDE SEQUENCE [LARGE SCALE GENOMIC DNA]</scope>
    <source>
        <strain evidence="2">KSC_2009_1</strain>
    </source>
</reference>
<proteinExistence type="predicted"/>
<evidence type="ECO:0000256" key="1">
    <source>
        <dbReference type="SAM" id="MobiDB-lite"/>
    </source>
</evidence>
<keyword evidence="3" id="KW-1185">Reference proteome</keyword>
<evidence type="ECO:0000313" key="3">
    <source>
        <dbReference type="Proteomes" id="UP000050525"/>
    </source>
</evidence>
<dbReference type="Proteomes" id="UP000050525">
    <property type="component" value="Unassembled WGS sequence"/>
</dbReference>
<comment type="caution">
    <text evidence="2">The sequence shown here is derived from an EMBL/GenBank/DDBJ whole genome shotgun (WGS) entry which is preliminary data.</text>
</comment>
<feature type="compositionally biased region" description="Basic and acidic residues" evidence="1">
    <location>
        <begin position="70"/>
        <end position="85"/>
    </location>
</feature>
<dbReference type="EMBL" id="AKHW03001628">
    <property type="protein sequence ID" value="KYO41479.1"/>
    <property type="molecule type" value="Genomic_DNA"/>
</dbReference>
<protein>
    <submittedName>
        <fullName evidence="2">Uncharacterized protein</fullName>
    </submittedName>
</protein>
<gene>
    <name evidence="2" type="ORF">Y1Q_0006277</name>
</gene>
<feature type="region of interest" description="Disordered" evidence="1">
    <location>
        <begin position="56"/>
        <end position="98"/>
    </location>
</feature>
<evidence type="ECO:0000313" key="2">
    <source>
        <dbReference type="EMBL" id="KYO41479.1"/>
    </source>
</evidence>
<dbReference type="AlphaFoldDB" id="A0A151NY02"/>
<name>A0A151NY02_ALLMI</name>
<sequence>MEVWTPLNSSNKISLAASPQTRDMTQLSPAHKSKVISLALVEFHKSKTVHYLNQTLSPEPAEPAPSPLQEPERRMIQNPVKRDDILPDPSTLPNKFLQ</sequence>